<gene>
    <name evidence="1" type="ORF">SY85_20740</name>
</gene>
<dbReference type="Proteomes" id="UP000077177">
    <property type="component" value="Chromosome"/>
</dbReference>
<dbReference type="RefSeq" id="WP_066407207.1">
    <property type="nucleotide sequence ID" value="NZ_CP011390.1"/>
</dbReference>
<dbReference type="OrthoDB" id="672632at2"/>
<evidence type="ECO:0000313" key="2">
    <source>
        <dbReference type="Proteomes" id="UP000077177"/>
    </source>
</evidence>
<name>A0A172U0I7_9BACT</name>
<organism evidence="1 2">
    <name type="scientific">Flavisolibacter tropicus</name>
    <dbReference type="NCBI Taxonomy" id="1492898"/>
    <lineage>
        <taxon>Bacteria</taxon>
        <taxon>Pseudomonadati</taxon>
        <taxon>Bacteroidota</taxon>
        <taxon>Chitinophagia</taxon>
        <taxon>Chitinophagales</taxon>
        <taxon>Chitinophagaceae</taxon>
        <taxon>Flavisolibacter</taxon>
    </lineage>
</organism>
<dbReference type="AlphaFoldDB" id="A0A172U0I7"/>
<reference evidence="2" key="1">
    <citation type="submission" date="2015-01" db="EMBL/GenBank/DDBJ databases">
        <title>Flavisolibacter sp./LCS9/ whole genome sequencing.</title>
        <authorList>
            <person name="Kim M.K."/>
            <person name="Srinivasan S."/>
            <person name="Lee J.-J."/>
        </authorList>
    </citation>
    <scope>NUCLEOTIDE SEQUENCE [LARGE SCALE GENOMIC DNA]</scope>
    <source>
        <strain evidence="2">LCS9</strain>
    </source>
</reference>
<dbReference type="EMBL" id="CP011390">
    <property type="protein sequence ID" value="ANE52543.1"/>
    <property type="molecule type" value="Genomic_DNA"/>
</dbReference>
<accession>A0A172U0I7</accession>
<sequence length="165" mass="19103">MAKQTNQYYIGRQGNLLYYQWRDVFCIRTKGTLDKKRFYEDKAFEGSRKRAVEFGEASKLAAKIYEQLPAVLKVRGFIGRVTGLVHRKLMAGKSRETVMLELLMEYGVITKAMFERLGGKERINSQHSTLSRYGINENINFYFWWVNDSGVLQQQCTKALEPPSG</sequence>
<proteinExistence type="predicted"/>
<evidence type="ECO:0000313" key="1">
    <source>
        <dbReference type="EMBL" id="ANE52543.1"/>
    </source>
</evidence>
<reference evidence="1 2" key="2">
    <citation type="journal article" date="2016" name="Int. J. Syst. Evol. Microbiol.">
        <title>Flavisolibacter tropicus sp. nov., isolated from tropical soil.</title>
        <authorList>
            <person name="Lee J.J."/>
            <person name="Kang M.S."/>
            <person name="Kim G.S."/>
            <person name="Lee C.S."/>
            <person name="Lim S."/>
            <person name="Lee J."/>
            <person name="Roh S.H."/>
            <person name="Kang H."/>
            <person name="Ha J.M."/>
            <person name="Bae S."/>
            <person name="Jung H.Y."/>
            <person name="Kim M.K."/>
        </authorList>
    </citation>
    <scope>NUCLEOTIDE SEQUENCE [LARGE SCALE GENOMIC DNA]</scope>
    <source>
        <strain evidence="1 2">LCS9</strain>
    </source>
</reference>
<dbReference type="KEGG" id="fla:SY85_20740"/>
<protein>
    <submittedName>
        <fullName evidence="1">Uncharacterized protein</fullName>
    </submittedName>
</protein>
<keyword evidence="2" id="KW-1185">Reference proteome</keyword>